<dbReference type="SMART" id="SM00304">
    <property type="entry name" value="HAMP"/>
    <property type="match status" value="1"/>
</dbReference>
<evidence type="ECO:0000313" key="16">
    <source>
        <dbReference type="Proteomes" id="UP000464013"/>
    </source>
</evidence>
<dbReference type="InterPro" id="IPR051310">
    <property type="entry name" value="MCP_chemotaxis"/>
</dbReference>
<evidence type="ECO:0000256" key="12">
    <source>
        <dbReference type="SAM" id="Phobius"/>
    </source>
</evidence>
<evidence type="ECO:0000256" key="9">
    <source>
        <dbReference type="ARBA" id="ARBA00023224"/>
    </source>
</evidence>
<feature type="transmembrane region" description="Helical" evidence="12">
    <location>
        <begin position="176"/>
        <end position="197"/>
    </location>
</feature>
<protein>
    <submittedName>
        <fullName evidence="15">HAMP domain-containing protein</fullName>
    </submittedName>
</protein>
<evidence type="ECO:0000256" key="11">
    <source>
        <dbReference type="PROSITE-ProRule" id="PRU00284"/>
    </source>
</evidence>
<dbReference type="KEGG" id="htx:EKK97_08425"/>
<dbReference type="CDD" id="cd06225">
    <property type="entry name" value="HAMP"/>
    <property type="match status" value="1"/>
</dbReference>
<dbReference type="InterPro" id="IPR003660">
    <property type="entry name" value="HAMP_dom"/>
</dbReference>
<dbReference type="GO" id="GO:0005886">
    <property type="term" value="C:plasma membrane"/>
    <property type="evidence" value="ECO:0007669"/>
    <property type="project" value="UniProtKB-SubCell"/>
</dbReference>
<dbReference type="Pfam" id="PF00015">
    <property type="entry name" value="MCPsignal"/>
    <property type="match status" value="1"/>
</dbReference>
<dbReference type="PROSITE" id="PS50111">
    <property type="entry name" value="CHEMOTAXIS_TRANSDUC_2"/>
    <property type="match status" value="1"/>
</dbReference>
<evidence type="ECO:0000259" key="13">
    <source>
        <dbReference type="PROSITE" id="PS50111"/>
    </source>
</evidence>
<evidence type="ECO:0000256" key="1">
    <source>
        <dbReference type="ARBA" id="ARBA00004429"/>
    </source>
</evidence>
<organism evidence="15 16">
    <name type="scientific">Billgrantia tianxiuensis</name>
    <dbReference type="NCBI Taxonomy" id="2497861"/>
    <lineage>
        <taxon>Bacteria</taxon>
        <taxon>Pseudomonadati</taxon>
        <taxon>Pseudomonadota</taxon>
        <taxon>Gammaproteobacteria</taxon>
        <taxon>Oceanospirillales</taxon>
        <taxon>Halomonadaceae</taxon>
        <taxon>Billgrantia</taxon>
    </lineage>
</organism>
<keyword evidence="4" id="KW-0145">Chemotaxis</keyword>
<evidence type="ECO:0000259" key="14">
    <source>
        <dbReference type="PROSITE" id="PS50885"/>
    </source>
</evidence>
<dbReference type="SUPFAM" id="SSF47170">
    <property type="entry name" value="Aspartate receptor, ligand-binding domain"/>
    <property type="match status" value="1"/>
</dbReference>
<evidence type="ECO:0000256" key="3">
    <source>
        <dbReference type="ARBA" id="ARBA00022481"/>
    </source>
</evidence>
<dbReference type="SMART" id="SM00283">
    <property type="entry name" value="MA"/>
    <property type="match status" value="1"/>
</dbReference>
<dbReference type="OrthoDB" id="2489132at2"/>
<dbReference type="Pfam" id="PF02203">
    <property type="entry name" value="TarH"/>
    <property type="match status" value="1"/>
</dbReference>
<dbReference type="GO" id="GO:0006935">
    <property type="term" value="P:chemotaxis"/>
    <property type="evidence" value="ECO:0007669"/>
    <property type="project" value="UniProtKB-KW"/>
</dbReference>
<evidence type="ECO:0000256" key="5">
    <source>
        <dbReference type="ARBA" id="ARBA00022519"/>
    </source>
</evidence>
<name>A0A6I6SMR1_9GAMM</name>
<dbReference type="GO" id="GO:0007165">
    <property type="term" value="P:signal transduction"/>
    <property type="evidence" value="ECO:0007669"/>
    <property type="project" value="UniProtKB-KW"/>
</dbReference>
<evidence type="ECO:0000256" key="7">
    <source>
        <dbReference type="ARBA" id="ARBA00022989"/>
    </source>
</evidence>
<dbReference type="PROSITE" id="PS50885">
    <property type="entry name" value="HAMP"/>
    <property type="match status" value="1"/>
</dbReference>
<dbReference type="Proteomes" id="UP000464013">
    <property type="component" value="Chromosome"/>
</dbReference>
<keyword evidence="5" id="KW-0997">Cell inner membrane</keyword>
<keyword evidence="7 12" id="KW-1133">Transmembrane helix</keyword>
<dbReference type="InterPro" id="IPR003122">
    <property type="entry name" value="Tar_rcpt_lig-bd"/>
</dbReference>
<gene>
    <name evidence="15" type="ORF">EKK97_08425</name>
</gene>
<evidence type="ECO:0000256" key="2">
    <source>
        <dbReference type="ARBA" id="ARBA00022475"/>
    </source>
</evidence>
<feature type="domain" description="HAMP" evidence="14">
    <location>
        <begin position="200"/>
        <end position="252"/>
    </location>
</feature>
<comment type="subcellular location">
    <subcellularLocation>
        <location evidence="1">Cell inner membrane</location>
        <topology evidence="1">Multi-pass membrane protein</topology>
    </subcellularLocation>
</comment>
<keyword evidence="16" id="KW-1185">Reference proteome</keyword>
<keyword evidence="9 11" id="KW-0807">Transducer</keyword>
<dbReference type="PANTHER" id="PTHR43531">
    <property type="entry name" value="PROTEIN ICFG"/>
    <property type="match status" value="1"/>
</dbReference>
<evidence type="ECO:0000256" key="10">
    <source>
        <dbReference type="ARBA" id="ARBA00029447"/>
    </source>
</evidence>
<dbReference type="FunFam" id="1.10.287.950:FF:000001">
    <property type="entry name" value="Methyl-accepting chemotaxis sensory transducer"/>
    <property type="match status" value="1"/>
</dbReference>
<proteinExistence type="inferred from homology"/>
<dbReference type="AlphaFoldDB" id="A0A6I6SMR1"/>
<dbReference type="EMBL" id="CP035042">
    <property type="protein sequence ID" value="QHC52078.1"/>
    <property type="molecule type" value="Genomic_DNA"/>
</dbReference>
<keyword evidence="8 12" id="KW-0472">Membrane</keyword>
<dbReference type="InterPro" id="IPR004090">
    <property type="entry name" value="Chemotax_Me-accpt_rcpt"/>
</dbReference>
<dbReference type="InterPro" id="IPR004089">
    <property type="entry name" value="MCPsignal_dom"/>
</dbReference>
<dbReference type="Pfam" id="PF00672">
    <property type="entry name" value="HAMP"/>
    <property type="match status" value="1"/>
</dbReference>
<keyword evidence="2" id="KW-1003">Cell membrane</keyword>
<dbReference type="GO" id="GO:0004888">
    <property type="term" value="F:transmembrane signaling receptor activity"/>
    <property type="evidence" value="ECO:0007669"/>
    <property type="project" value="InterPro"/>
</dbReference>
<comment type="similarity">
    <text evidence="10">Belongs to the methyl-accepting chemotaxis (MCP) protein family.</text>
</comment>
<reference evidence="15 16" key="1">
    <citation type="submission" date="2019-01" db="EMBL/GenBank/DDBJ databases">
        <title>Complete genome of a denitifying bacterium Halomons sp. BC-M4-5.</title>
        <authorList>
            <person name="Wang L."/>
            <person name="Shao Z."/>
        </authorList>
    </citation>
    <scope>NUCLEOTIDE SEQUENCE [LARGE SCALE GENOMIC DNA]</scope>
    <source>
        <strain evidence="15 16">BC-M4-5</strain>
    </source>
</reference>
<evidence type="ECO:0000313" key="15">
    <source>
        <dbReference type="EMBL" id="QHC52078.1"/>
    </source>
</evidence>
<dbReference type="Gene3D" id="1.10.287.950">
    <property type="entry name" value="Methyl-accepting chemotaxis protein"/>
    <property type="match status" value="1"/>
</dbReference>
<feature type="domain" description="Methyl-accepting transducer" evidence="13">
    <location>
        <begin position="257"/>
        <end position="479"/>
    </location>
</feature>
<evidence type="ECO:0000256" key="6">
    <source>
        <dbReference type="ARBA" id="ARBA00022692"/>
    </source>
</evidence>
<dbReference type="PANTHER" id="PTHR43531:SF7">
    <property type="entry name" value="AEROTAXIS RECEPTOR"/>
    <property type="match status" value="1"/>
</dbReference>
<dbReference type="PRINTS" id="PR00260">
    <property type="entry name" value="CHEMTRNSDUCR"/>
</dbReference>
<keyword evidence="6 12" id="KW-0812">Transmembrane</keyword>
<sequence length="541" mass="59712">MLALVTLLLLAFALLTWNVMQQSRHDLAELERLNVQQASMLNRLHVASLEGLNRMDRALERQLRPSLGDPIAALQAVEDELDEMQASRRAFMDATQSTPHPALRDALDAQAERLIDIMQQQLSAIRTGDRSHYRQLTLEAVELSQALTESARRFYAVADRQGVILLHDAERQAKRFGWLLAIGLMLASGVLLLMAWLSQRYVLAPLQAIIGHFRAIAGGDLTGTIPVNGLREVRQLFQELAGMQQSLVLTVSHLHGTSQHVLDSAERLAQSNQALASQTRQQGTALDYTTTHLDELTRNVTHNAESANQASQLANMALDRARRGEAVMERFVGTMEEIHEHASQVNAIVDLIDTIAFQTNLLALNASVEAARAGDQGRGFAVVAGEVRSLASRSTEAAHQIRHLLTASRDSVQRGNALSSDASHGMAAIVDSIAEVQRLMEQIDHASQDQHDGIGKLNRAMDEMTAVTRDNGRLVSLSTQDAHSLREKAERMRAHAGRFVIDSRDSRHLQDSIEAAQVWEPRVLLTQPHSQDAEEAMALLK</sequence>
<dbReference type="SUPFAM" id="SSF58104">
    <property type="entry name" value="Methyl-accepting chemotaxis protein (MCP) signaling domain"/>
    <property type="match status" value="1"/>
</dbReference>
<dbReference type="InterPro" id="IPR035440">
    <property type="entry name" value="4HB_MCP_dom_sf"/>
</dbReference>
<evidence type="ECO:0000256" key="8">
    <source>
        <dbReference type="ARBA" id="ARBA00023136"/>
    </source>
</evidence>
<evidence type="ECO:0000256" key="4">
    <source>
        <dbReference type="ARBA" id="ARBA00022500"/>
    </source>
</evidence>
<accession>A0A6I6SMR1</accession>
<keyword evidence="3" id="KW-0488">Methylation</keyword>